<sequence length="108" mass="11710">MALGQGSSALTAVPYPKPRIILVPNIKHAPKPIHTSKTSANSESKMCQKLTKMRTHRPPLRPSTSHPLTPPRTSPSNPSRSSSKPSRRSLSTSATNTTSMRRSTSRPS</sequence>
<gene>
    <name evidence="2" type="ORF">FJTKL_14814</name>
</gene>
<dbReference type="EMBL" id="JBAWTH010000008">
    <property type="protein sequence ID" value="KAL2290864.1"/>
    <property type="molecule type" value="Genomic_DNA"/>
</dbReference>
<protein>
    <submittedName>
        <fullName evidence="2">Uncharacterized protein</fullName>
    </submittedName>
</protein>
<feature type="compositionally biased region" description="Low complexity" evidence="1">
    <location>
        <begin position="74"/>
        <end position="108"/>
    </location>
</feature>
<feature type="compositionally biased region" description="Polar residues" evidence="1">
    <location>
        <begin position="35"/>
        <end position="45"/>
    </location>
</feature>
<evidence type="ECO:0000256" key="1">
    <source>
        <dbReference type="SAM" id="MobiDB-lite"/>
    </source>
</evidence>
<keyword evidence="3" id="KW-1185">Reference proteome</keyword>
<accession>A0ABR4F825</accession>
<evidence type="ECO:0000313" key="3">
    <source>
        <dbReference type="Proteomes" id="UP001600888"/>
    </source>
</evidence>
<name>A0ABR4F825_9PEZI</name>
<reference evidence="2 3" key="1">
    <citation type="submission" date="2024-03" db="EMBL/GenBank/DDBJ databases">
        <title>A high-quality draft genome sequence of Diaporthe vaccinii, a causative agent of upright dieback and viscid rot disease in cranberry plants.</title>
        <authorList>
            <person name="Sarrasin M."/>
            <person name="Lang B.F."/>
            <person name="Burger G."/>
        </authorList>
    </citation>
    <scope>NUCLEOTIDE SEQUENCE [LARGE SCALE GENOMIC DNA]</scope>
    <source>
        <strain evidence="2 3">IS7</strain>
    </source>
</reference>
<organism evidence="2 3">
    <name type="scientific">Diaporthe vaccinii</name>
    <dbReference type="NCBI Taxonomy" id="105482"/>
    <lineage>
        <taxon>Eukaryota</taxon>
        <taxon>Fungi</taxon>
        <taxon>Dikarya</taxon>
        <taxon>Ascomycota</taxon>
        <taxon>Pezizomycotina</taxon>
        <taxon>Sordariomycetes</taxon>
        <taxon>Sordariomycetidae</taxon>
        <taxon>Diaporthales</taxon>
        <taxon>Diaporthaceae</taxon>
        <taxon>Diaporthe</taxon>
        <taxon>Diaporthe eres species complex</taxon>
    </lineage>
</organism>
<dbReference type="Proteomes" id="UP001600888">
    <property type="component" value="Unassembled WGS sequence"/>
</dbReference>
<proteinExistence type="predicted"/>
<comment type="caution">
    <text evidence="2">The sequence shown here is derived from an EMBL/GenBank/DDBJ whole genome shotgun (WGS) entry which is preliminary data.</text>
</comment>
<feature type="region of interest" description="Disordered" evidence="1">
    <location>
        <begin position="26"/>
        <end position="108"/>
    </location>
</feature>
<evidence type="ECO:0000313" key="2">
    <source>
        <dbReference type="EMBL" id="KAL2290864.1"/>
    </source>
</evidence>